<organism evidence="3 4">
    <name type="scientific">Clytia hemisphaerica</name>
    <dbReference type="NCBI Taxonomy" id="252671"/>
    <lineage>
        <taxon>Eukaryota</taxon>
        <taxon>Metazoa</taxon>
        <taxon>Cnidaria</taxon>
        <taxon>Hydrozoa</taxon>
        <taxon>Hydroidolina</taxon>
        <taxon>Leptothecata</taxon>
        <taxon>Obeliida</taxon>
        <taxon>Clytiidae</taxon>
        <taxon>Clytia</taxon>
    </lineage>
</organism>
<dbReference type="PANTHER" id="PTHR33820:SF2">
    <property type="entry name" value="COILED-COIL DOMAIN-CONTAINING PROTEIN 17"/>
    <property type="match status" value="1"/>
</dbReference>
<dbReference type="EnsemblMetazoa" id="CLYHEMT001716.1">
    <property type="protein sequence ID" value="CLYHEMP001716.1"/>
    <property type="gene ID" value="CLYHEMG001716"/>
</dbReference>
<accession>A0A7M5UMR4</accession>
<evidence type="ECO:0000313" key="3">
    <source>
        <dbReference type="EnsemblMetazoa" id="CLYHEMP001716.1"/>
    </source>
</evidence>
<sequence length="1455" mass="167409">MDEIDLKCGRCNLKFHCLAALKKHKRNFCSYLNNNNNNNQSPTIPKLSKDAGKIDQSQILSNKNLKEQAFQLEKERKELLSQLKLLGGDINRFDKNELSGNNDDHEQLFKAGKVPQYAWDGHEDFENQNPSQLLQDLRVMSEDYINKGGNDQNILNYFSKLEKEIEYLKDGLEGDHGNREAINTSPVGTTLEQLQNQLKKFEDKNQYLEDEINHLKRTQQVSNNQNQKSNAQENVESTLHPFGFHQGHLQNDHVPMISHHKGDFHEQRLMGIRQETEYYRQQLELEQLRQQLHNLRGHPNHPVLPSIGTTTTANHYPTQQQHPWQQQRPLMVANNQHFNEISTENNLYSMTLHKREEVFEKSPYDPTSGFTIFWDFLHVPTTTDQSENTMYHISVTLYKGQNKVSETRNLPVLHQNNGNGLHERAFGFGNDGTTPGFVTISVKQIFPKCFPSEDISLIVSLQITKNDVIHNNDGFQDNDQPMRSLQMGEYGWCKLTLFDSFNRVTCGRWKCPIRAGAIQLEMSQGDMNSIPQLGQSELYYRLINSRDVETQDNVILNHQHLIQYKYTPIESKHIATIFHQQPPIQAALPPPIKPNSPPVRTPFTQHPPDVLNLSTNTNSKSKKWRNRNIKTASNLSPLQTQGSQPNYSFNSTLPEGATSSKTINSPIAQPMNSPGEFSNDRIPEDEEIEHVAKSPDVVLPSIECDVGIQIDKLVNFQANEEVRVVLSIRNPNGKVTFCNDGEAILTTPWKRSTFLENTFVFGLHQKFFQATQLFQRSIIFVEIFEKQIYESQNLMDDLRGQSSTRSFDSEKLIGWGLFKLFEDQNTNIGPSLMSTRNNRTTSASVRNASNQGNSLHESMLRFGYLDIPLYQPPLPNKIKTTIKKLLHGKMTSSYRLLDHNGYVTLNCYKEVNDKLLFSKLLPPEPMREQYPEKAWIKHQRSEPPNQIFKNGNGFDFYVDTGKFFPDSTAATKVMVCLFDGNHCSKKSPFSKQMETNLKSLENYSEEPVLDTRFEFRDFAYDPRAKFVIMVYILNAVTSKVDLLGYSVIPIFMKPDSFEAAEQSSRDYCLNKGHFQLRLYQYLDDRNNYSVSSLRGPIPCASVLVRLLPAALYADGQCKTAREIPEDEWINEGIYVPMPSYAEGEYESASCEPTNYESELLHYFVSRKTTKMVDKVRPLAAGDGKKKQMSEQWLKLFLATQFKNMEQSSLFSIKYMMKYCPQHGFFVSLERCQNIHWSGMTFASYCVSPPASFYQGKTEDTTVLIRSVDEQSLVKHVKWNDKLQVFSRRVYDVNLLVLVQLYEVVEKQSRIHFNPQAWTLLPLTHSDGYPAHGYFQVPLFQGVPTKVILKDIRNQPLIPTISNLRKKKILKIVDGASVFIRVGDPRRIENENSLKRMPLDSSFLPKGNKFTNQIKSKPITSILPKDKNDFQHYVAYCGKLFDNFIEDFMKDRQSDR</sequence>
<reference evidence="3" key="1">
    <citation type="submission" date="2021-01" db="UniProtKB">
        <authorList>
            <consortium name="EnsemblMetazoa"/>
        </authorList>
    </citation>
    <scope>IDENTIFICATION</scope>
</reference>
<feature type="region of interest" description="Disordered" evidence="2">
    <location>
        <begin position="604"/>
        <end position="623"/>
    </location>
</feature>
<protein>
    <submittedName>
        <fullName evidence="3">Uncharacterized protein</fullName>
    </submittedName>
</protein>
<dbReference type="RefSeq" id="XP_066914377.1">
    <property type="nucleotide sequence ID" value="XM_067058276.1"/>
</dbReference>
<name>A0A7M5UMR4_9CNID</name>
<dbReference type="OrthoDB" id="5986347at2759"/>
<keyword evidence="1" id="KW-0175">Coiled coil</keyword>
<dbReference type="InterPro" id="IPR038800">
    <property type="entry name" value="CCDC17"/>
</dbReference>
<dbReference type="PANTHER" id="PTHR33820">
    <property type="entry name" value="COILED-COIL DOMAIN-CONTAINING PROTEIN 17"/>
    <property type="match status" value="1"/>
</dbReference>
<feature type="coiled-coil region" evidence="1">
    <location>
        <begin position="191"/>
        <end position="218"/>
    </location>
</feature>
<evidence type="ECO:0000256" key="2">
    <source>
        <dbReference type="SAM" id="MobiDB-lite"/>
    </source>
</evidence>
<evidence type="ECO:0000313" key="4">
    <source>
        <dbReference type="Proteomes" id="UP000594262"/>
    </source>
</evidence>
<proteinExistence type="predicted"/>
<keyword evidence="4" id="KW-1185">Reference proteome</keyword>
<dbReference type="Proteomes" id="UP000594262">
    <property type="component" value="Unplaced"/>
</dbReference>
<evidence type="ECO:0000256" key="1">
    <source>
        <dbReference type="SAM" id="Coils"/>
    </source>
</evidence>
<dbReference type="GeneID" id="136801637"/>